<keyword evidence="3 5" id="KW-1133">Transmembrane helix</keyword>
<dbReference type="Pfam" id="PF23489">
    <property type="entry name" value="V-ATPase_su_f"/>
    <property type="match status" value="1"/>
</dbReference>
<dbReference type="HOGENOM" id="CLU_115063_2_0_1"/>
<evidence type="ECO:0000256" key="1">
    <source>
        <dbReference type="ARBA" id="ARBA00004370"/>
    </source>
</evidence>
<dbReference type="OrthoDB" id="67317at2759"/>
<keyword evidence="2 5" id="KW-0812">Transmembrane</keyword>
<evidence type="ECO:0000256" key="4">
    <source>
        <dbReference type="ARBA" id="ARBA00023136"/>
    </source>
</evidence>
<evidence type="ECO:0000256" key="5">
    <source>
        <dbReference type="SAM" id="Phobius"/>
    </source>
</evidence>
<reference evidence="6 7" key="1">
    <citation type="submission" date="2014-04" db="EMBL/GenBank/DDBJ databases">
        <authorList>
            <consortium name="DOE Joint Genome Institute"/>
            <person name="Kuo A."/>
            <person name="Zuccaro A."/>
            <person name="Kohler A."/>
            <person name="Nagy L.G."/>
            <person name="Floudas D."/>
            <person name="Copeland A."/>
            <person name="Barry K.W."/>
            <person name="Cichocki N."/>
            <person name="Veneault-Fourrey C."/>
            <person name="LaButti K."/>
            <person name="Lindquist E.A."/>
            <person name="Lipzen A."/>
            <person name="Lundell T."/>
            <person name="Morin E."/>
            <person name="Murat C."/>
            <person name="Sun H."/>
            <person name="Tunlid A."/>
            <person name="Henrissat B."/>
            <person name="Grigoriev I.V."/>
            <person name="Hibbett D.S."/>
            <person name="Martin F."/>
            <person name="Nordberg H.P."/>
            <person name="Cantor M.N."/>
            <person name="Hua S.X."/>
        </authorList>
    </citation>
    <scope>NUCLEOTIDE SEQUENCE [LARGE SCALE GENOMIC DNA]</scope>
    <source>
        <strain evidence="6 7">MAFF 305830</strain>
    </source>
</reference>
<keyword evidence="7" id="KW-1185">Reference proteome</keyword>
<evidence type="ECO:0000256" key="3">
    <source>
        <dbReference type="ARBA" id="ARBA00022989"/>
    </source>
</evidence>
<feature type="transmembrane region" description="Helical" evidence="5">
    <location>
        <begin position="53"/>
        <end position="77"/>
    </location>
</feature>
<keyword evidence="4 5" id="KW-0472">Membrane</keyword>
<gene>
    <name evidence="6" type="ORF">M408DRAFT_332511</name>
</gene>
<accession>A0A0C3AV93</accession>
<dbReference type="STRING" id="933852.A0A0C3AV93"/>
<evidence type="ECO:0000313" key="6">
    <source>
        <dbReference type="EMBL" id="KIM23146.1"/>
    </source>
</evidence>
<feature type="transmembrane region" description="Helical" evidence="5">
    <location>
        <begin position="12"/>
        <end position="33"/>
    </location>
</feature>
<dbReference type="AlphaFoldDB" id="A0A0C3AV93"/>
<sequence length="89" mass="9830">MGLKPWVTFENALQYSFLGFFGAIILAEMGWGFDHEWEVFTGSTEDTKHPKQIAHVCYGAAIFYVALTAFCGCQLGVHSRVAKGGNIQL</sequence>
<comment type="subcellular location">
    <subcellularLocation>
        <location evidence="1">Membrane</location>
    </subcellularLocation>
</comment>
<dbReference type="InterPro" id="IPR056552">
    <property type="entry name" value="Ribonucl_Kappa"/>
</dbReference>
<reference evidence="7" key="2">
    <citation type="submission" date="2015-01" db="EMBL/GenBank/DDBJ databases">
        <title>Evolutionary Origins and Diversification of the Mycorrhizal Mutualists.</title>
        <authorList>
            <consortium name="DOE Joint Genome Institute"/>
            <consortium name="Mycorrhizal Genomics Consortium"/>
            <person name="Kohler A."/>
            <person name="Kuo A."/>
            <person name="Nagy L.G."/>
            <person name="Floudas D."/>
            <person name="Copeland A."/>
            <person name="Barry K.W."/>
            <person name="Cichocki N."/>
            <person name="Veneault-Fourrey C."/>
            <person name="LaButti K."/>
            <person name="Lindquist E.A."/>
            <person name="Lipzen A."/>
            <person name="Lundell T."/>
            <person name="Morin E."/>
            <person name="Murat C."/>
            <person name="Riley R."/>
            <person name="Ohm R."/>
            <person name="Sun H."/>
            <person name="Tunlid A."/>
            <person name="Henrissat B."/>
            <person name="Grigoriev I.V."/>
            <person name="Hibbett D.S."/>
            <person name="Martin F."/>
        </authorList>
    </citation>
    <scope>NUCLEOTIDE SEQUENCE [LARGE SCALE GENOMIC DNA]</scope>
    <source>
        <strain evidence="7">MAFF 305830</strain>
    </source>
</reference>
<proteinExistence type="predicted"/>
<protein>
    <submittedName>
        <fullName evidence="6">Uncharacterized protein</fullName>
    </submittedName>
</protein>
<dbReference type="GO" id="GO:0016020">
    <property type="term" value="C:membrane"/>
    <property type="evidence" value="ECO:0007669"/>
    <property type="project" value="UniProtKB-SubCell"/>
</dbReference>
<evidence type="ECO:0000256" key="2">
    <source>
        <dbReference type="ARBA" id="ARBA00022692"/>
    </source>
</evidence>
<dbReference type="EMBL" id="KN824342">
    <property type="protein sequence ID" value="KIM23146.1"/>
    <property type="molecule type" value="Genomic_DNA"/>
</dbReference>
<name>A0A0C3AV93_SERVB</name>
<evidence type="ECO:0000313" key="7">
    <source>
        <dbReference type="Proteomes" id="UP000054097"/>
    </source>
</evidence>
<organism evidence="6 7">
    <name type="scientific">Serendipita vermifera MAFF 305830</name>
    <dbReference type="NCBI Taxonomy" id="933852"/>
    <lineage>
        <taxon>Eukaryota</taxon>
        <taxon>Fungi</taxon>
        <taxon>Dikarya</taxon>
        <taxon>Basidiomycota</taxon>
        <taxon>Agaricomycotina</taxon>
        <taxon>Agaricomycetes</taxon>
        <taxon>Sebacinales</taxon>
        <taxon>Serendipitaceae</taxon>
        <taxon>Serendipita</taxon>
    </lineage>
</organism>
<dbReference type="Proteomes" id="UP000054097">
    <property type="component" value="Unassembled WGS sequence"/>
</dbReference>